<comment type="similarity">
    <text evidence="1">Belongs to the MGMT family.</text>
</comment>
<dbReference type="Gene3D" id="1.10.10.10">
    <property type="entry name" value="Winged helix-like DNA-binding domain superfamily/Winged helix DNA-binding domain"/>
    <property type="match status" value="1"/>
</dbReference>
<feature type="domain" description="Methylated-DNA-[protein]-cysteine S-methyltransferase DNA binding" evidence="5">
    <location>
        <begin position="17"/>
        <end position="96"/>
    </location>
</feature>
<dbReference type="GO" id="GO:0006281">
    <property type="term" value="P:DNA repair"/>
    <property type="evidence" value="ECO:0007669"/>
    <property type="project" value="InterPro"/>
</dbReference>
<evidence type="ECO:0000256" key="1">
    <source>
        <dbReference type="ARBA" id="ARBA00008711"/>
    </source>
</evidence>
<reference evidence="6 7" key="1">
    <citation type="submission" date="2018-06" db="EMBL/GenBank/DDBJ databases">
        <title>Genome Sequence of the Brown Rot Fungal Pathogen Monilinia fructigena.</title>
        <authorList>
            <person name="Landi L."/>
            <person name="De Miccolis Angelini R.M."/>
            <person name="Pollastro S."/>
            <person name="Abate D."/>
            <person name="Faretra F."/>
            <person name="Romanazzi G."/>
        </authorList>
    </citation>
    <scope>NUCLEOTIDE SEQUENCE [LARGE SCALE GENOMIC DNA]</scope>
    <source>
        <strain evidence="6 7">Mfrg269</strain>
    </source>
</reference>
<evidence type="ECO:0000256" key="3">
    <source>
        <dbReference type="ARBA" id="ARBA00015377"/>
    </source>
</evidence>
<organism evidence="6 7">
    <name type="scientific">Monilinia fructigena</name>
    <dbReference type="NCBI Taxonomy" id="38457"/>
    <lineage>
        <taxon>Eukaryota</taxon>
        <taxon>Fungi</taxon>
        <taxon>Dikarya</taxon>
        <taxon>Ascomycota</taxon>
        <taxon>Pezizomycotina</taxon>
        <taxon>Leotiomycetes</taxon>
        <taxon>Helotiales</taxon>
        <taxon>Sclerotiniaceae</taxon>
        <taxon>Monilinia</taxon>
    </lineage>
</organism>
<evidence type="ECO:0000259" key="5">
    <source>
        <dbReference type="Pfam" id="PF01035"/>
    </source>
</evidence>
<dbReference type="EMBL" id="QKRW01000080">
    <property type="protein sequence ID" value="RAL58484.1"/>
    <property type="molecule type" value="Genomic_DNA"/>
</dbReference>
<dbReference type="InterPro" id="IPR036217">
    <property type="entry name" value="MethylDNA_cys_MeTrfase_DNAb"/>
</dbReference>
<dbReference type="AlphaFoldDB" id="A0A395IEZ4"/>
<sequence>MTSSSQFNDFAMSGITDFQRKVYILLLQIPSGKVSSYASLAKALSTAPRAVGGALKRKSLCTAGAFRLEDSRVKRKIAPSKINQQEKLELLKSEGVEFDSNGQLVDRERWWEEFHV</sequence>
<dbReference type="PANTHER" id="PTHR10815">
    <property type="entry name" value="METHYLATED-DNA--PROTEIN-CYSTEINE METHYLTRANSFERASE"/>
    <property type="match status" value="1"/>
</dbReference>
<dbReference type="CDD" id="cd06445">
    <property type="entry name" value="ATase"/>
    <property type="match status" value="1"/>
</dbReference>
<evidence type="ECO:0000256" key="2">
    <source>
        <dbReference type="ARBA" id="ARBA00011918"/>
    </source>
</evidence>
<keyword evidence="4" id="KW-0227">DNA damage</keyword>
<evidence type="ECO:0000256" key="4">
    <source>
        <dbReference type="ARBA" id="ARBA00022763"/>
    </source>
</evidence>
<protein>
    <recommendedName>
        <fullName evidence="3">Methylated-DNA--protein-cysteine methyltransferase</fullName>
        <ecNumber evidence="2">2.1.1.63</ecNumber>
    </recommendedName>
</protein>
<name>A0A395IEZ4_9HELO</name>
<dbReference type="GO" id="GO:0003908">
    <property type="term" value="F:methylated-DNA-[protein]-cysteine S-methyltransferase activity"/>
    <property type="evidence" value="ECO:0007669"/>
    <property type="project" value="UniProtKB-EC"/>
</dbReference>
<dbReference type="Pfam" id="PF01035">
    <property type="entry name" value="DNA_binding_1"/>
    <property type="match status" value="1"/>
</dbReference>
<evidence type="ECO:0000313" key="6">
    <source>
        <dbReference type="EMBL" id="RAL58484.1"/>
    </source>
</evidence>
<evidence type="ECO:0000313" key="7">
    <source>
        <dbReference type="Proteomes" id="UP000249056"/>
    </source>
</evidence>
<dbReference type="EC" id="2.1.1.63" evidence="2"/>
<dbReference type="PANTHER" id="PTHR10815:SF13">
    <property type="entry name" value="METHYLATED-DNA--PROTEIN-CYSTEINE METHYLTRANSFERASE"/>
    <property type="match status" value="1"/>
</dbReference>
<keyword evidence="7" id="KW-1185">Reference proteome</keyword>
<dbReference type="Proteomes" id="UP000249056">
    <property type="component" value="Unassembled WGS sequence"/>
</dbReference>
<accession>A0A395IEZ4</accession>
<gene>
    <name evidence="6" type="ORF">DID88_005188</name>
</gene>
<proteinExistence type="inferred from homology"/>
<dbReference type="SUPFAM" id="SSF46767">
    <property type="entry name" value="Methylated DNA-protein cysteine methyltransferase, C-terminal domain"/>
    <property type="match status" value="1"/>
</dbReference>
<comment type="caution">
    <text evidence="6">The sequence shown here is derived from an EMBL/GenBank/DDBJ whole genome shotgun (WGS) entry which is preliminary data.</text>
</comment>
<dbReference type="OrthoDB" id="1907495at2759"/>
<dbReference type="InterPro" id="IPR014048">
    <property type="entry name" value="MethylDNA_cys_MeTrfase_DNA-bd"/>
</dbReference>
<dbReference type="InterPro" id="IPR036388">
    <property type="entry name" value="WH-like_DNA-bd_sf"/>
</dbReference>